<dbReference type="PANTHER" id="PTHR48228:SF2">
    <property type="entry name" value="E-CINNAMOYL-COA:R-PHENYLLACTATE COA TRANSFERASE LARGE SUBUNIT"/>
    <property type="match status" value="1"/>
</dbReference>
<sequence length="413" mass="44657">MADGSVFSGLKVVDLASFIAGPAATTVLSDFGADVIKVEPPGIGDPYRYFYRTPPNPSLAENYSWQLTNRNKRSLVVDLKNPQSAEILVSLVKWADVFVTNFPPRVRKSLKINFEDLAPLNSRLIYADLTGYGEQGPEADKPGFDITAYWARSGLMEYTRNLGSPPAIPVPGIGDHATAISLYAGIVTGLYRRERTGKGCNVMTSLIAEGAWATAAWLQAALFGAEFALNDRARPQNPLAGGTYQTSDQRWLLLAFVETEKNWPVFANAINRADLLSDARFAGVENRAANADALVAELDGTLGAQPLAHWKEVLDKVRLPYGVAQIPEEIISDPQLIANEIIVPIADGSPSPRYTVNSPVTIREVSKVAPKTAPALGEHTEQILLELGFTVEQVDSMLAAEVVSNAPRGKTAP</sequence>
<protein>
    <submittedName>
        <fullName evidence="1">CoA transferase</fullName>
    </submittedName>
</protein>
<dbReference type="AlphaFoldDB" id="A0A5B0VRJ2"/>
<evidence type="ECO:0000313" key="1">
    <source>
        <dbReference type="EMBL" id="KAA1176511.1"/>
    </source>
</evidence>
<dbReference type="Gene3D" id="3.40.50.10540">
    <property type="entry name" value="Crotonobetainyl-coa:carnitine coa-transferase, domain 1"/>
    <property type="match status" value="1"/>
</dbReference>
<dbReference type="SUPFAM" id="SSF89796">
    <property type="entry name" value="CoA-transferase family III (CaiB/BaiF)"/>
    <property type="match status" value="1"/>
</dbReference>
<proteinExistence type="predicted"/>
<dbReference type="EMBL" id="VNIP01000017">
    <property type="protein sequence ID" value="KAA1176511.1"/>
    <property type="molecule type" value="Genomic_DNA"/>
</dbReference>
<dbReference type="PANTHER" id="PTHR48228">
    <property type="entry name" value="SUCCINYL-COA--D-CITRAMALATE COA-TRANSFERASE"/>
    <property type="match status" value="1"/>
</dbReference>
<dbReference type="Pfam" id="PF02515">
    <property type="entry name" value="CoA_transf_3"/>
    <property type="match status" value="1"/>
</dbReference>
<organism evidence="1 2">
    <name type="scientific">Rhizobium tropici</name>
    <dbReference type="NCBI Taxonomy" id="398"/>
    <lineage>
        <taxon>Bacteria</taxon>
        <taxon>Pseudomonadati</taxon>
        <taxon>Pseudomonadota</taxon>
        <taxon>Alphaproteobacteria</taxon>
        <taxon>Hyphomicrobiales</taxon>
        <taxon>Rhizobiaceae</taxon>
        <taxon>Rhizobium/Agrobacterium group</taxon>
        <taxon>Rhizobium</taxon>
    </lineage>
</organism>
<dbReference type="Gene3D" id="3.30.1540.10">
    <property type="entry name" value="formyl-coa transferase, domain 3"/>
    <property type="match status" value="1"/>
</dbReference>
<evidence type="ECO:0000313" key="2">
    <source>
        <dbReference type="Proteomes" id="UP000323608"/>
    </source>
</evidence>
<dbReference type="RefSeq" id="WP_149637855.1">
    <property type="nucleotide sequence ID" value="NZ_VNIP01000017.1"/>
</dbReference>
<reference evidence="1 2" key="1">
    <citation type="submission" date="2019-07" db="EMBL/GenBank/DDBJ databases">
        <title>The Draft Genome Sequence of Rhizobium tropici SARCC-755 Associated with Superior Nodulation on Pigeonpea (Cajanus cajan (L.) Millsp.).</title>
        <authorList>
            <person name="Bopape F.L."/>
            <person name="Hassen A.I."/>
            <person name="Swanevelder Z.H."/>
            <person name="Gwata E.T."/>
        </authorList>
    </citation>
    <scope>NUCLEOTIDE SEQUENCE [LARGE SCALE GENOMIC DNA]</scope>
    <source>
        <strain evidence="1 2">SARCC-755</strain>
    </source>
</reference>
<dbReference type="InterPro" id="IPR003673">
    <property type="entry name" value="CoA-Trfase_fam_III"/>
</dbReference>
<accession>A0A5B0VRJ2</accession>
<gene>
    <name evidence="1" type="ORF">FP026_28145</name>
</gene>
<dbReference type="InterPro" id="IPR044855">
    <property type="entry name" value="CoA-Trfase_III_dom3_sf"/>
</dbReference>
<name>A0A5B0VRJ2_RHITR</name>
<dbReference type="InterPro" id="IPR023606">
    <property type="entry name" value="CoA-Trfase_III_dom_1_sf"/>
</dbReference>
<dbReference type="Proteomes" id="UP000323608">
    <property type="component" value="Unassembled WGS sequence"/>
</dbReference>
<dbReference type="InterPro" id="IPR050509">
    <property type="entry name" value="CoA-transferase_III"/>
</dbReference>
<keyword evidence="1" id="KW-0808">Transferase</keyword>
<comment type="caution">
    <text evidence="1">The sequence shown here is derived from an EMBL/GenBank/DDBJ whole genome shotgun (WGS) entry which is preliminary data.</text>
</comment>
<dbReference type="OrthoDB" id="9806585at2"/>
<dbReference type="GO" id="GO:0016740">
    <property type="term" value="F:transferase activity"/>
    <property type="evidence" value="ECO:0007669"/>
    <property type="project" value="UniProtKB-KW"/>
</dbReference>